<dbReference type="Proteomes" id="UP000594638">
    <property type="component" value="Unassembled WGS sequence"/>
</dbReference>
<protein>
    <submittedName>
        <fullName evidence="1">Uncharacterized protein</fullName>
    </submittedName>
</protein>
<sequence>MQAFLRVAKDLYAIVIAPRESQESRSEAYNAFICQQRNQRQRDWRNRVKAGQIDSWKRVTDTVLSENTNFNSAHVNEVVICHDFEASTSNQEATDVSKCVKLMDIPNTAYVLLTCIYCKYCGA</sequence>
<proteinExistence type="predicted"/>
<accession>A0A8S0QZR0</accession>
<name>A0A8S0QZR0_OLEEU</name>
<evidence type="ECO:0000313" key="2">
    <source>
        <dbReference type="Proteomes" id="UP000594638"/>
    </source>
</evidence>
<organism evidence="1 2">
    <name type="scientific">Olea europaea subsp. europaea</name>
    <dbReference type="NCBI Taxonomy" id="158383"/>
    <lineage>
        <taxon>Eukaryota</taxon>
        <taxon>Viridiplantae</taxon>
        <taxon>Streptophyta</taxon>
        <taxon>Embryophyta</taxon>
        <taxon>Tracheophyta</taxon>
        <taxon>Spermatophyta</taxon>
        <taxon>Magnoliopsida</taxon>
        <taxon>eudicotyledons</taxon>
        <taxon>Gunneridae</taxon>
        <taxon>Pentapetalae</taxon>
        <taxon>asterids</taxon>
        <taxon>lamiids</taxon>
        <taxon>Lamiales</taxon>
        <taxon>Oleaceae</taxon>
        <taxon>Oleeae</taxon>
        <taxon>Olea</taxon>
    </lineage>
</organism>
<evidence type="ECO:0000313" key="1">
    <source>
        <dbReference type="EMBL" id="CAA2971891.1"/>
    </source>
</evidence>
<gene>
    <name evidence="1" type="ORF">OLEA9_A052904</name>
</gene>
<dbReference type="Gramene" id="OE9A052904T1">
    <property type="protein sequence ID" value="OE9A052904C1"/>
    <property type="gene ID" value="OE9A052904"/>
</dbReference>
<dbReference type="EMBL" id="CACTIH010002029">
    <property type="protein sequence ID" value="CAA2971891.1"/>
    <property type="molecule type" value="Genomic_DNA"/>
</dbReference>
<keyword evidence="2" id="KW-1185">Reference proteome</keyword>
<comment type="caution">
    <text evidence="1">The sequence shown here is derived from an EMBL/GenBank/DDBJ whole genome shotgun (WGS) entry which is preliminary data.</text>
</comment>
<dbReference type="AlphaFoldDB" id="A0A8S0QZR0"/>
<reference evidence="1 2" key="1">
    <citation type="submission" date="2019-12" db="EMBL/GenBank/DDBJ databases">
        <authorList>
            <person name="Alioto T."/>
            <person name="Alioto T."/>
            <person name="Gomez Garrido J."/>
        </authorList>
    </citation>
    <scope>NUCLEOTIDE SEQUENCE [LARGE SCALE GENOMIC DNA]</scope>
</reference>